<evidence type="ECO:0000256" key="2">
    <source>
        <dbReference type="SAM" id="Phobius"/>
    </source>
</evidence>
<dbReference type="AlphaFoldDB" id="A0A0N0P8N8"/>
<keyword evidence="2" id="KW-0812">Transmembrane</keyword>
<proteinExistence type="predicted"/>
<organism evidence="3 4">
    <name type="scientific">Leptomonas seymouri</name>
    <dbReference type="NCBI Taxonomy" id="5684"/>
    <lineage>
        <taxon>Eukaryota</taxon>
        <taxon>Discoba</taxon>
        <taxon>Euglenozoa</taxon>
        <taxon>Kinetoplastea</taxon>
        <taxon>Metakinetoplastina</taxon>
        <taxon>Trypanosomatida</taxon>
        <taxon>Trypanosomatidae</taxon>
        <taxon>Leishmaniinae</taxon>
        <taxon>Leptomonas</taxon>
    </lineage>
</organism>
<feature type="region of interest" description="Disordered" evidence="1">
    <location>
        <begin position="801"/>
        <end position="822"/>
    </location>
</feature>
<feature type="compositionally biased region" description="Basic and acidic residues" evidence="1">
    <location>
        <begin position="973"/>
        <end position="983"/>
    </location>
</feature>
<keyword evidence="2" id="KW-1133">Transmembrane helix</keyword>
<keyword evidence="4" id="KW-1185">Reference proteome</keyword>
<evidence type="ECO:0000313" key="3">
    <source>
        <dbReference type="EMBL" id="KPI90166.1"/>
    </source>
</evidence>
<sequence>MKKIEVPCAYRCEETTVTSGDIRTLPKNHYITNACVQLRHHVVRRAQLLEKKLALLGGEIIIEGCGRHVSSRFAAADVAGQMQSVATRVHPASQIMLKKEKDLVAELYECEWCSCSSVSCEVCPYCWSRICAECRGQFSDHQFLCVVPNQPGHLPPEGWLPGTTPSGVSALSSMTVDNDASMEHQYTSTGTPEANGGQPTPFAASRGDSYPFFFTPFFVPTLVKECLVKQHKAPLQLSEIDIRNIKPVRLRVPEFSVKCQHHTTGFSFDYTVYPAFSTREGVMIDLNTPHWTDCDGKPSSTLSFLASATRLGETVLQDLHQLSTATSDVVLELSSAAHQAYVRCNKGFHMYALHVWALVRAQCQLARDALLPHLERSRLLESIMGDLVTYRFQQTIACVSPSHKHVVRGRCVAFLKTEIQMCRQLDQVMESINAVCRGIHTLLGCMRDALKELAQPTVHRSEEHKKSRKSRLRFSTQLFRSCQAEDSPARPAPQQQGKEGEHLQGVPGTKSRAGALCSGETRRSTSRTTPSGGASVDPLLGDATASDSSFRGQVREHFGSMQVLTDSLVSIVRCCMQARVWEWSLGNTCIRECGLGEEDRRVLLQTEETLQLLTDDLMRGIWLCGRHIGILEVQQDAAGPASSLDVLTDAETLALLDLGMENHTYELVQTSENLRELSQLRASLLSAASAENSAVRNPEIQQELLNMMTSVLRALMGHQLTELRTVVASENAYTQRLADYLRTRNIVPADDRTPPINEHTLFAVDMLKVLQQRRDVPAASSSTEAAPSFFADWVDGGGDGKRGHTVSASLPSSAAPGQKDPKELLFSPTSTSSCEARTAAHALHTDFLRRDTALLSCQRYGEALVRAANGVPLDGGAMRFDLYRKGSDGAPPTGLHQLPPLPAIASGAAVSTRLPEERLIPPPSLLAVEESESNSIPTSSMAVHAPEIPEGTAGEGGASRTQVDTLGALTEDSTYHEDAERQTRPAPAESDNSLPPLLNVSPTASLYTVGRNTAAAGGAASTLTPCPNPCQDELLFESDCTKLPVETAHVELSRTDANGSGKAAKLFKTTFQLPTTTASAEQRRITYLPFYRGECTYKGVSTTFYVDAQTGMVSINPQLLCTGGHGVYVLTVLSSPVFMACLSITLSVLLRNRYKLEITYS</sequence>
<reference evidence="3 4" key="1">
    <citation type="journal article" date="2015" name="PLoS Pathog.">
        <title>Leptomonas seymouri: Adaptations to the Dixenous Life Cycle Analyzed by Genome Sequencing, Transcriptome Profiling and Co-infection with Leishmania donovani.</title>
        <authorList>
            <person name="Kraeva N."/>
            <person name="Butenko A."/>
            <person name="Hlavacova J."/>
            <person name="Kostygov A."/>
            <person name="Myskova J."/>
            <person name="Grybchuk D."/>
            <person name="Lestinova T."/>
            <person name="Votypka J."/>
            <person name="Volf P."/>
            <person name="Opperdoes F."/>
            <person name="Flegontov P."/>
            <person name="Lukes J."/>
            <person name="Yurchenko V."/>
        </authorList>
    </citation>
    <scope>NUCLEOTIDE SEQUENCE [LARGE SCALE GENOMIC DNA]</scope>
    <source>
        <strain evidence="3 4">ATCC 30220</strain>
    </source>
</reference>
<keyword evidence="2" id="KW-0472">Membrane</keyword>
<dbReference type="OrthoDB" id="6105938at2759"/>
<comment type="caution">
    <text evidence="3">The sequence shown here is derived from an EMBL/GenBank/DDBJ whole genome shotgun (WGS) entry which is preliminary data.</text>
</comment>
<feature type="region of interest" description="Disordered" evidence="1">
    <location>
        <begin position="482"/>
        <end position="540"/>
    </location>
</feature>
<dbReference type="Proteomes" id="UP000038009">
    <property type="component" value="Unassembled WGS sequence"/>
</dbReference>
<accession>A0A0N0P8N8</accession>
<gene>
    <name evidence="3" type="ORF">ABL78_0684</name>
</gene>
<dbReference type="OMA" id="NTCIREC"/>
<dbReference type="VEuPathDB" id="TriTrypDB:Lsey_0009_0150"/>
<name>A0A0N0P8N8_LEPSE</name>
<protein>
    <submittedName>
        <fullName evidence="3">Uncharacterized protein</fullName>
    </submittedName>
</protein>
<evidence type="ECO:0000313" key="4">
    <source>
        <dbReference type="Proteomes" id="UP000038009"/>
    </source>
</evidence>
<feature type="region of interest" description="Disordered" evidence="1">
    <location>
        <begin position="970"/>
        <end position="999"/>
    </location>
</feature>
<evidence type="ECO:0000256" key="1">
    <source>
        <dbReference type="SAM" id="MobiDB-lite"/>
    </source>
</evidence>
<dbReference type="EMBL" id="LJSK01000009">
    <property type="protein sequence ID" value="KPI90166.1"/>
    <property type="molecule type" value="Genomic_DNA"/>
</dbReference>
<feature type="transmembrane region" description="Helical" evidence="2">
    <location>
        <begin position="1127"/>
        <end position="1150"/>
    </location>
</feature>